<proteinExistence type="predicted"/>
<keyword evidence="6" id="KW-0378">Hydrolase</keyword>
<dbReference type="EMBL" id="CAADIC010000026">
    <property type="protein sequence ID" value="VFR39992.1"/>
    <property type="molecule type" value="Genomic_DNA"/>
</dbReference>
<dbReference type="EMBL" id="CAADIJ010000018">
    <property type="protein sequence ID" value="VFR72758.1"/>
    <property type="molecule type" value="Genomic_DNA"/>
</dbReference>
<dbReference type="Gene3D" id="3.90.780.10">
    <property type="entry name" value="5'-Nucleotidase, C-terminal domain"/>
    <property type="match status" value="1"/>
</dbReference>
<dbReference type="GO" id="GO:0009166">
    <property type="term" value="P:nucleotide catabolic process"/>
    <property type="evidence" value="ECO:0007669"/>
    <property type="project" value="InterPro"/>
</dbReference>
<dbReference type="Pfam" id="PF00149">
    <property type="entry name" value="Metallophos"/>
    <property type="match status" value="1"/>
</dbReference>
<dbReference type="GO" id="GO:0000166">
    <property type="term" value="F:nucleotide binding"/>
    <property type="evidence" value="ECO:0007669"/>
    <property type="project" value="InterPro"/>
</dbReference>
<dbReference type="InterPro" id="IPR006146">
    <property type="entry name" value="5'-Nucleotdase_CS"/>
</dbReference>
<name>A0A484TW01_9ZZZZ</name>
<evidence type="ECO:0000313" key="6">
    <source>
        <dbReference type="EMBL" id="VFR78613.1"/>
    </source>
</evidence>
<evidence type="ECO:0000256" key="1">
    <source>
        <dbReference type="ARBA" id="ARBA00022729"/>
    </source>
</evidence>
<dbReference type="PANTHER" id="PTHR11575">
    <property type="entry name" value="5'-NUCLEOTIDASE-RELATED"/>
    <property type="match status" value="1"/>
</dbReference>
<dbReference type="Pfam" id="PF02872">
    <property type="entry name" value="5_nucleotid_C"/>
    <property type="match status" value="1"/>
</dbReference>
<protein>
    <submittedName>
        <fullName evidence="6">2',3'-cyclic-nucleotide 2'-phosphodiesterase</fullName>
        <ecNumber evidence="6">3.1.4.16</ecNumber>
    </submittedName>
</protein>
<dbReference type="PROSITE" id="PS00785">
    <property type="entry name" value="5_NUCLEOTIDASE_1"/>
    <property type="match status" value="1"/>
</dbReference>
<evidence type="ECO:0000259" key="3">
    <source>
        <dbReference type="Pfam" id="PF02872"/>
    </source>
</evidence>
<dbReference type="SUPFAM" id="SSF56300">
    <property type="entry name" value="Metallo-dependent phosphatases"/>
    <property type="match status" value="1"/>
</dbReference>
<reference evidence="6" key="1">
    <citation type="submission" date="2019-03" db="EMBL/GenBank/DDBJ databases">
        <authorList>
            <person name="Danneels B."/>
        </authorList>
    </citation>
    <scope>NUCLEOTIDE SEQUENCE</scope>
</reference>
<dbReference type="EC" id="3.1.4.16" evidence="6"/>
<dbReference type="PRINTS" id="PR01607">
    <property type="entry name" value="APYRASEFAMLY"/>
</dbReference>
<dbReference type="InterPro" id="IPR029052">
    <property type="entry name" value="Metallo-depent_PP-like"/>
</dbReference>
<dbReference type="InterPro" id="IPR036907">
    <property type="entry name" value="5'-Nucleotdase_C_sf"/>
</dbReference>
<feature type="domain" description="5'-Nucleotidase C-terminal" evidence="3">
    <location>
        <begin position="485"/>
        <end position="608"/>
    </location>
</feature>
<dbReference type="Gene3D" id="3.60.21.10">
    <property type="match status" value="1"/>
</dbReference>
<dbReference type="SUPFAM" id="SSF55816">
    <property type="entry name" value="5'-nucleotidase (syn. UDP-sugar hydrolase), C-terminal domain"/>
    <property type="match status" value="1"/>
</dbReference>
<gene>
    <name evidence="4" type="ORF">ANDA3_0013</name>
    <name evidence="6" type="ORF">DAR2_4470</name>
    <name evidence="5" type="ORF">DAR3_4331</name>
</gene>
<evidence type="ECO:0000313" key="5">
    <source>
        <dbReference type="EMBL" id="VFR72758.1"/>
    </source>
</evidence>
<dbReference type="PANTHER" id="PTHR11575:SF6">
    <property type="entry name" value="2',3'-CYCLIC-NUCLEOTIDE 2'-PHOSPHODIESTERASE_3'-NUCLEOTIDASE"/>
    <property type="match status" value="1"/>
</dbReference>
<keyword evidence="1" id="KW-0732">Signal</keyword>
<dbReference type="GO" id="GO:0030288">
    <property type="term" value="C:outer membrane-bounded periplasmic space"/>
    <property type="evidence" value="ECO:0007669"/>
    <property type="project" value="TreeGrafter"/>
</dbReference>
<dbReference type="InterPro" id="IPR004843">
    <property type="entry name" value="Calcineurin-like_PHP"/>
</dbReference>
<accession>A0A484TW01</accession>
<dbReference type="GO" id="GO:0008663">
    <property type="term" value="F:2',3'-cyclic-nucleotide 2'-phosphodiesterase activity"/>
    <property type="evidence" value="ECO:0007669"/>
    <property type="project" value="UniProtKB-EC"/>
</dbReference>
<sequence length="706" mass="75447">MKVAGRVLAPTLIISTLLLALSACGTNQDDDDDAPAPPPEAGVPSGTTLKLALLETSDLHANVLGYDYYRLAEDPSIGTDRAATLIKQVRGEFPNTLLFDNGDTIQGTVLSDYQALVKPVQCGTLPVIYQQLEALKVDAAAIGNHEFNYGLPYLSQVTNVDFRIDGIAKGTPGTNPQAQADCAAPSFPFLSSNVLNAKTQEPIFQPWTILPRTFTATATDGSSISVNVNVGVIAFTPPSIMTADKRFLDGHVTTTEYVAAARKYVPQMLAQGADVIVALAHSGITTAQTGDNAGLALSSAAGFDAMLFGHQHQKFPDPGNSRSPFAGLPGVDPDAGTLNGVPAAMPGFFGSYLGVIELTLAHDGTRWSVRKEDTRSSLRPTLTKAAANGAPAEYVASDSEIAALAQGVHEETIQYVQQPIGETAFPLSSDFAAAGDVSSLQIVNMAQIDYVERYIQDNNPEWGNLPVLSAAAPFRNGFYGVDDYIGVETGQVSLRSAADLYTYSNTVNAVRIDGKTLRLWLENAAGWFNQIDASETAEQTLINESFPSYNFDVMQARDGKLRYTIDISVPAYHFRDNPTGRRITTLEYDGVAVQDDDRFIVATNSFRAGAPYLAGVSEVVLEAPDTNRDALIKYVEAQPTLTLAGYGADRSWSFAPISPAGDVVFMSSANATDARAQGYGITNVSRVGTGEQFGRAGYSKFLLDLR</sequence>
<dbReference type="GO" id="GO:0046872">
    <property type="term" value="F:metal ion binding"/>
    <property type="evidence" value="ECO:0007669"/>
    <property type="project" value="InterPro"/>
</dbReference>
<dbReference type="InterPro" id="IPR008334">
    <property type="entry name" value="5'-Nucleotdase_C"/>
</dbReference>
<evidence type="ECO:0000259" key="2">
    <source>
        <dbReference type="Pfam" id="PF00149"/>
    </source>
</evidence>
<organism evidence="6">
    <name type="scientific">plant metagenome</name>
    <dbReference type="NCBI Taxonomy" id="1297885"/>
    <lineage>
        <taxon>unclassified sequences</taxon>
        <taxon>metagenomes</taxon>
        <taxon>organismal metagenomes</taxon>
    </lineage>
</organism>
<dbReference type="AlphaFoldDB" id="A0A484TW01"/>
<evidence type="ECO:0000313" key="4">
    <source>
        <dbReference type="EMBL" id="VFR39992.1"/>
    </source>
</evidence>
<feature type="domain" description="Calcineurin-like phosphoesterase" evidence="2">
    <location>
        <begin position="54"/>
        <end position="313"/>
    </location>
</feature>
<dbReference type="PROSITE" id="PS51257">
    <property type="entry name" value="PROKAR_LIPOPROTEIN"/>
    <property type="match status" value="1"/>
</dbReference>
<dbReference type="EMBL" id="CAADIL010000026">
    <property type="protein sequence ID" value="VFR78613.1"/>
    <property type="molecule type" value="Genomic_DNA"/>
</dbReference>
<dbReference type="InterPro" id="IPR006179">
    <property type="entry name" value="5_nucleotidase/apyrase"/>
</dbReference>